<keyword evidence="3" id="KW-1185">Reference proteome</keyword>
<gene>
    <name evidence="2" type="ORF">VitviT2T_024515</name>
</gene>
<reference evidence="2 3" key="1">
    <citation type="journal article" date="2023" name="Hortic Res">
        <title>The complete reference genome for grapevine (Vitis vinifera L.) genetics and breeding.</title>
        <authorList>
            <person name="Shi X."/>
            <person name="Cao S."/>
            <person name="Wang X."/>
            <person name="Huang S."/>
            <person name="Wang Y."/>
            <person name="Liu Z."/>
            <person name="Liu W."/>
            <person name="Leng X."/>
            <person name="Peng Y."/>
            <person name="Wang N."/>
            <person name="Wang Y."/>
            <person name="Ma Z."/>
            <person name="Xu X."/>
            <person name="Zhang F."/>
            <person name="Xue H."/>
            <person name="Zhong H."/>
            <person name="Wang Y."/>
            <person name="Zhang K."/>
            <person name="Velt A."/>
            <person name="Avia K."/>
            <person name="Holtgrawe D."/>
            <person name="Grimplet J."/>
            <person name="Matus J.T."/>
            <person name="Ware D."/>
            <person name="Wu X."/>
            <person name="Wang H."/>
            <person name="Liu C."/>
            <person name="Fang Y."/>
            <person name="Rustenholz C."/>
            <person name="Cheng Z."/>
            <person name="Xiao H."/>
            <person name="Zhou Y."/>
        </authorList>
    </citation>
    <scope>NUCLEOTIDE SEQUENCE [LARGE SCALE GENOMIC DNA]</scope>
    <source>
        <strain evidence="3">cv. Pinot noir / PN40024</strain>
        <tissue evidence="2">Leaf</tissue>
    </source>
</reference>
<dbReference type="Proteomes" id="UP001227230">
    <property type="component" value="Chromosome 16"/>
</dbReference>
<dbReference type="EMBL" id="CP126663">
    <property type="protein sequence ID" value="WKA06622.1"/>
    <property type="molecule type" value="Genomic_DNA"/>
</dbReference>
<sequence length="77" mass="8460">MPAKPHNHASKERALSLRSHTKPLTPFLTSLKPSEPIAPAEETMPPKETTRTEVKFLIQPTQEATTDASAPQDLTIT</sequence>
<feature type="region of interest" description="Disordered" evidence="1">
    <location>
        <begin position="1"/>
        <end position="49"/>
    </location>
</feature>
<protein>
    <submittedName>
        <fullName evidence="2">Uncharacterized protein</fullName>
    </submittedName>
</protein>
<name>A0ABY9DG82_VITVI</name>
<evidence type="ECO:0000313" key="2">
    <source>
        <dbReference type="EMBL" id="WKA06622.1"/>
    </source>
</evidence>
<evidence type="ECO:0000313" key="3">
    <source>
        <dbReference type="Proteomes" id="UP001227230"/>
    </source>
</evidence>
<evidence type="ECO:0000256" key="1">
    <source>
        <dbReference type="SAM" id="MobiDB-lite"/>
    </source>
</evidence>
<organism evidence="2 3">
    <name type="scientific">Vitis vinifera</name>
    <name type="common">Grape</name>
    <dbReference type="NCBI Taxonomy" id="29760"/>
    <lineage>
        <taxon>Eukaryota</taxon>
        <taxon>Viridiplantae</taxon>
        <taxon>Streptophyta</taxon>
        <taxon>Embryophyta</taxon>
        <taxon>Tracheophyta</taxon>
        <taxon>Spermatophyta</taxon>
        <taxon>Magnoliopsida</taxon>
        <taxon>eudicotyledons</taxon>
        <taxon>Gunneridae</taxon>
        <taxon>Pentapetalae</taxon>
        <taxon>rosids</taxon>
        <taxon>Vitales</taxon>
        <taxon>Vitaceae</taxon>
        <taxon>Viteae</taxon>
        <taxon>Vitis</taxon>
    </lineage>
</organism>
<proteinExistence type="predicted"/>
<accession>A0ABY9DG82</accession>